<keyword evidence="2 6" id="KW-0699">rRNA-binding</keyword>
<evidence type="ECO:0000256" key="5">
    <source>
        <dbReference type="ARBA" id="ARBA00023274"/>
    </source>
</evidence>
<dbReference type="InterPro" id="IPR012340">
    <property type="entry name" value="NA-bd_OB-fold"/>
</dbReference>
<dbReference type="Proteomes" id="UP000504714">
    <property type="component" value="Unassembled WGS sequence"/>
</dbReference>
<proteinExistence type="inferred from homology"/>
<dbReference type="HAMAP" id="MF_01345_B">
    <property type="entry name" value="Ribosomal_uS17_B"/>
    <property type="match status" value="1"/>
</dbReference>
<name>A0A6L2ZKK5_9ENTR</name>
<keyword evidence="3 6" id="KW-0694">RNA-binding</keyword>
<accession>A0A6L2ZKK5</accession>
<gene>
    <name evidence="6 8" type="primary">rpsQ</name>
    <name evidence="8" type="ORF">RINTU1_00900</name>
</gene>
<keyword evidence="4 6" id="KW-0689">Ribosomal protein</keyword>
<evidence type="ECO:0000313" key="9">
    <source>
        <dbReference type="Proteomes" id="UP000504714"/>
    </source>
</evidence>
<dbReference type="CDD" id="cd00364">
    <property type="entry name" value="Ribosomal_uS17"/>
    <property type="match status" value="1"/>
</dbReference>
<dbReference type="NCBIfam" id="NF004123">
    <property type="entry name" value="PRK05610.1"/>
    <property type="match status" value="1"/>
</dbReference>
<evidence type="ECO:0000256" key="1">
    <source>
        <dbReference type="ARBA" id="ARBA00010254"/>
    </source>
</evidence>
<dbReference type="PANTHER" id="PTHR10744:SF1">
    <property type="entry name" value="SMALL RIBOSOMAL SUBUNIT PROTEIN US17M"/>
    <property type="match status" value="1"/>
</dbReference>
<comment type="subunit">
    <text evidence="6">Part of the 30S ribosomal subunit.</text>
</comment>
<comment type="caution">
    <text evidence="8">The sequence shown here is derived from an EMBL/GenBank/DDBJ whole genome shotgun (WGS) entry which is preliminary data.</text>
</comment>
<organism evidence="8 9">
    <name type="scientific">Candidatus Regiella insecticola</name>
    <dbReference type="NCBI Taxonomy" id="138073"/>
    <lineage>
        <taxon>Bacteria</taxon>
        <taxon>Pseudomonadati</taxon>
        <taxon>Pseudomonadota</taxon>
        <taxon>Gammaproteobacteria</taxon>
        <taxon>Enterobacterales</taxon>
        <taxon>Enterobacteriaceae</taxon>
        <taxon>aphid secondary symbionts</taxon>
        <taxon>Candidatus Regiella</taxon>
    </lineage>
</organism>
<evidence type="ECO:0000256" key="2">
    <source>
        <dbReference type="ARBA" id="ARBA00022730"/>
    </source>
</evidence>
<dbReference type="InterPro" id="IPR019979">
    <property type="entry name" value="Ribosomal_uS17_CS"/>
</dbReference>
<protein>
    <recommendedName>
        <fullName evidence="6">Small ribosomal subunit protein uS17</fullName>
    </recommendedName>
</protein>
<evidence type="ECO:0000256" key="4">
    <source>
        <dbReference type="ARBA" id="ARBA00022980"/>
    </source>
</evidence>
<evidence type="ECO:0000256" key="7">
    <source>
        <dbReference type="RuleBase" id="RU003872"/>
    </source>
</evidence>
<dbReference type="Gene3D" id="2.40.50.140">
    <property type="entry name" value="Nucleic acid-binding proteins"/>
    <property type="match status" value="1"/>
</dbReference>
<dbReference type="SUPFAM" id="SSF50249">
    <property type="entry name" value="Nucleic acid-binding proteins"/>
    <property type="match status" value="1"/>
</dbReference>
<dbReference type="RefSeq" id="WP_176487034.1">
    <property type="nucleotide sequence ID" value="NZ_BLXO01000001.1"/>
</dbReference>
<dbReference type="InterPro" id="IPR019984">
    <property type="entry name" value="Ribosomal_uS17_bact/chlr"/>
</dbReference>
<sequence length="85" mass="9781">MNEKKIRTMQGYVVSNKMEKSIVVTIERIVKHPIYGKFIKRTTKLHAHDEENECGIGDIVTIRECRPLSKTKSWTLVAVIKKAIV</sequence>
<evidence type="ECO:0000256" key="6">
    <source>
        <dbReference type="HAMAP-Rule" id="MF_01345"/>
    </source>
</evidence>
<dbReference type="PROSITE" id="PS00056">
    <property type="entry name" value="RIBOSOMAL_S17"/>
    <property type="match status" value="1"/>
</dbReference>
<dbReference type="EMBL" id="BLXO01000001">
    <property type="protein sequence ID" value="GFN45099.1"/>
    <property type="molecule type" value="Genomic_DNA"/>
</dbReference>
<evidence type="ECO:0000313" key="8">
    <source>
        <dbReference type="EMBL" id="GFN45099.1"/>
    </source>
</evidence>
<dbReference type="PANTHER" id="PTHR10744">
    <property type="entry name" value="40S RIBOSOMAL PROTEIN S11 FAMILY MEMBER"/>
    <property type="match status" value="1"/>
</dbReference>
<comment type="function">
    <text evidence="6">One of the primary rRNA binding proteins, it binds specifically to the 5'-end of 16S ribosomal RNA.</text>
</comment>
<dbReference type="Pfam" id="PF00366">
    <property type="entry name" value="Ribosomal_S17"/>
    <property type="match status" value="1"/>
</dbReference>
<evidence type="ECO:0000256" key="3">
    <source>
        <dbReference type="ARBA" id="ARBA00022884"/>
    </source>
</evidence>
<dbReference type="GO" id="GO:0003735">
    <property type="term" value="F:structural constituent of ribosome"/>
    <property type="evidence" value="ECO:0007669"/>
    <property type="project" value="UniProtKB-UniRule"/>
</dbReference>
<keyword evidence="5 6" id="KW-0687">Ribonucleoprotein</keyword>
<dbReference type="FunFam" id="2.40.50.140:FF:000014">
    <property type="entry name" value="30S ribosomal protein S17"/>
    <property type="match status" value="1"/>
</dbReference>
<dbReference type="AlphaFoldDB" id="A0A6L2ZKK5"/>
<comment type="similarity">
    <text evidence="1 6 7">Belongs to the universal ribosomal protein uS17 family.</text>
</comment>
<dbReference type="PRINTS" id="PR00973">
    <property type="entry name" value="RIBOSOMALS17"/>
</dbReference>
<dbReference type="GO" id="GO:0022627">
    <property type="term" value="C:cytosolic small ribosomal subunit"/>
    <property type="evidence" value="ECO:0007669"/>
    <property type="project" value="UniProtKB-UniRule"/>
</dbReference>
<dbReference type="InterPro" id="IPR000266">
    <property type="entry name" value="Ribosomal_uS17"/>
</dbReference>
<dbReference type="GO" id="GO:0006412">
    <property type="term" value="P:translation"/>
    <property type="evidence" value="ECO:0007669"/>
    <property type="project" value="UniProtKB-UniRule"/>
</dbReference>
<reference evidence="8 9" key="1">
    <citation type="submission" date="2020-06" db="EMBL/GenBank/DDBJ databases">
        <title>The genome sequence of Candidatus Regiella insecticola strain Tut.</title>
        <authorList>
            <person name="Nikoh N."/>
            <person name="Tsuchida T."/>
            <person name="Koga R."/>
            <person name="Oshima K."/>
            <person name="Hattori M."/>
            <person name="Fukatsu T."/>
        </authorList>
    </citation>
    <scope>NUCLEOTIDE SEQUENCE [LARGE SCALE GENOMIC DNA]</scope>
    <source>
        <strain evidence="8 9">Tut</strain>
    </source>
</reference>
<dbReference type="GO" id="GO:0019843">
    <property type="term" value="F:rRNA binding"/>
    <property type="evidence" value="ECO:0007669"/>
    <property type="project" value="UniProtKB-UniRule"/>
</dbReference>
<dbReference type="NCBIfam" id="TIGR03635">
    <property type="entry name" value="uS17_bact"/>
    <property type="match status" value="1"/>
</dbReference>